<dbReference type="EMBL" id="BATA01000011">
    <property type="protein sequence ID" value="GAD51927.1"/>
    <property type="molecule type" value="Genomic_DNA"/>
</dbReference>
<accession>U2YT62</accession>
<evidence type="ECO:0000313" key="3">
    <source>
        <dbReference type="Proteomes" id="UP000016986"/>
    </source>
</evidence>
<evidence type="ECO:0000313" key="2">
    <source>
        <dbReference type="EMBL" id="GAD51927.1"/>
    </source>
</evidence>
<evidence type="ECO:0000256" key="1">
    <source>
        <dbReference type="SAM" id="Phobius"/>
    </source>
</evidence>
<dbReference type="AlphaFoldDB" id="U2YT62"/>
<keyword evidence="1" id="KW-0812">Transmembrane</keyword>
<feature type="transmembrane region" description="Helical" evidence="1">
    <location>
        <begin position="47"/>
        <end position="72"/>
    </location>
</feature>
<organism evidence="2 3">
    <name type="scientific">Halarchaeum acidiphilum MH1-52-1</name>
    <dbReference type="NCBI Taxonomy" id="1261545"/>
    <lineage>
        <taxon>Archaea</taxon>
        <taxon>Methanobacteriati</taxon>
        <taxon>Methanobacteriota</taxon>
        <taxon>Stenosarchaea group</taxon>
        <taxon>Halobacteria</taxon>
        <taxon>Halobacteriales</taxon>
        <taxon>Halobacteriaceae</taxon>
    </lineage>
</organism>
<proteinExistence type="predicted"/>
<gene>
    <name evidence="2" type="ORF">MBEHAL_0687</name>
</gene>
<keyword evidence="1" id="KW-1133">Transmembrane helix</keyword>
<keyword evidence="3" id="KW-1185">Reference proteome</keyword>
<comment type="caution">
    <text evidence="2">The sequence shown here is derived from an EMBL/GenBank/DDBJ whole genome shotgun (WGS) entry which is preliminary data.</text>
</comment>
<name>U2YT62_9EURY</name>
<reference evidence="2 3" key="1">
    <citation type="submission" date="2013-09" db="EMBL/GenBank/DDBJ databases">
        <title>Whole genome sequencing of Halarchaeum acidiphilum strain MH1-52-1.</title>
        <authorList>
            <person name="Shimane Y."/>
            <person name="Minegishi H."/>
            <person name="Nishi S."/>
            <person name="Echigo A."/>
            <person name="Shuto A."/>
            <person name="Konishi M."/>
            <person name="Ito T."/>
            <person name="Ohkuma M."/>
            <person name="Ohta Y."/>
            <person name="Nagano Y."/>
            <person name="Tsubouchi T."/>
            <person name="Mori K."/>
            <person name="Usui K."/>
            <person name="Kamekura M."/>
            <person name="Usami R."/>
            <person name="Takaki Y."/>
            <person name="Hatada Y."/>
        </authorList>
    </citation>
    <scope>NUCLEOTIDE SEQUENCE [LARGE SCALE GENOMIC DNA]</scope>
    <source>
        <strain evidence="2 3">JCM 16109</strain>
    </source>
</reference>
<feature type="transmembrane region" description="Helical" evidence="1">
    <location>
        <begin position="5"/>
        <end position="27"/>
    </location>
</feature>
<dbReference type="Proteomes" id="UP000016986">
    <property type="component" value="Unassembled WGS sequence"/>
</dbReference>
<keyword evidence="1" id="KW-0472">Membrane</keyword>
<sequence length="79" mass="8519">MIRPILGYGTLLAIGLILTVDGLLQFFYWMSGYGTPRGVLGGWSMVILWFVVTVIGSIALLTSVVGAAYTALLRARRNG</sequence>
<protein>
    <submittedName>
        <fullName evidence="2">Uncharacterized protein</fullName>
    </submittedName>
</protein>